<dbReference type="InterPro" id="IPR009003">
    <property type="entry name" value="Peptidase_S1_PA"/>
</dbReference>
<feature type="compositionally biased region" description="Basic residues" evidence="1">
    <location>
        <begin position="246"/>
        <end position="255"/>
    </location>
</feature>
<keyword evidence="2" id="KW-0812">Transmembrane</keyword>
<evidence type="ECO:0008006" key="5">
    <source>
        <dbReference type="Google" id="ProtNLM"/>
    </source>
</evidence>
<evidence type="ECO:0000256" key="2">
    <source>
        <dbReference type="SAM" id="Phobius"/>
    </source>
</evidence>
<sequence>MTRVLREPSQIAVARILRERDGRPVGAAVLVGARHVVTAGHNAEFALERAPAVGDLVRVDFPLVAPGDVRLAEVRRYLGQRPQQAGDLCGLVLTGDPPAGVRPAPVVPDNPPAGTEFRLFGVPENREAGFWLETVSQGMTAGGLLQMQVVPHARTGERAGYSGGPLWAPAHRAVCGIVLSAEEGLDWRTAYALPFGEIHRMWPELRAACRPPQPYRGLHCFDEADREPPVLPGHRDQALAGEPLRHRPVPRRQVGHGHGGPGVLHALPRGAPLRAAHGWLVRRPDDLSAAEQEFIRTGFAREQRRRRARRTLVALVSVVALLVATAGTVLYPVARDRLADGLRRTADGIGRADEGLRTILDLAAARMRGRLDTVRPVLDDLLDNTGTVALLPVTGAVAELAVAGDRVLIRDRAGRLTGWRIGAGRPRRVISESNVSALAAGPALVATGDVTGRITVRDAASWAVLREFAGPPSSDSEGSAVHALAFDVTGARIAAVAATSRRVRVYDLGGGRTWDRTLGDRMMVERLGFTPGGAVVAARSASAEFSLSLPPVVWNPVTARVTRVRAVGPPGHLAFGTPTLIAGCRRDQLVLSDPETGRPVSPAVRRGCGARVAAVGGPRVVALEEVAGEQVGTAFPTVPRILAFDGQRLAAAVPGRPRPDGPYAVGPGSRYLIAASADGVVRVIRPPARPPVTVAPIAFARFLPDGSLIALHDDNLLELLDRDGSPRASVRVDSTGTPGDHGTVALAPDGSFLAVLSRPGGGTAYQVNRYELPALRRSGRAWVTVPVDALGAESAVTVLGDGRIVVRSNDDLLIYPADPAAAPPRRITLTPAEGGGRTGTTLVAARPGGSEVAVAAADGSGFQLVDVDKADMGTTWGPLPGGPTRLILFPDAEHAVVVGEGGTDAIDMRRRILERSPPTAPAEATGAVGHYTTRPLSNEDAGSVVGWPAVLRKWGLPRNLDRLWPDDMSARVPGEGRRLLLSPDRERFAVVRNGAVEVFPTSFDGWRSRLCEISAPMQDGARDRMGPAPWMVDPCP</sequence>
<dbReference type="Gene3D" id="2.130.10.10">
    <property type="entry name" value="YVTN repeat-like/Quinoprotein amine dehydrogenase"/>
    <property type="match status" value="1"/>
</dbReference>
<dbReference type="EMBL" id="BOMW01000024">
    <property type="protein sequence ID" value="GIF05222.1"/>
    <property type="molecule type" value="Genomic_DNA"/>
</dbReference>
<comment type="caution">
    <text evidence="3">The sequence shown here is derived from an EMBL/GenBank/DDBJ whole genome shotgun (WGS) entry which is preliminary data.</text>
</comment>
<gene>
    <name evidence="3" type="ORF">Asi03nite_27600</name>
</gene>
<evidence type="ECO:0000313" key="3">
    <source>
        <dbReference type="EMBL" id="GIF05222.1"/>
    </source>
</evidence>
<accession>A0A919N6F9</accession>
<name>A0A919N6F9_9ACTN</name>
<protein>
    <recommendedName>
        <fullName evidence="5">Serine protease</fullName>
    </recommendedName>
</protein>
<keyword evidence="4" id="KW-1185">Reference proteome</keyword>
<dbReference type="Gene3D" id="2.120.10.30">
    <property type="entry name" value="TolB, C-terminal domain"/>
    <property type="match status" value="1"/>
</dbReference>
<proteinExistence type="predicted"/>
<evidence type="ECO:0000256" key="1">
    <source>
        <dbReference type="SAM" id="MobiDB-lite"/>
    </source>
</evidence>
<evidence type="ECO:0000313" key="4">
    <source>
        <dbReference type="Proteomes" id="UP000629619"/>
    </source>
</evidence>
<organism evidence="3 4">
    <name type="scientific">Actinoplanes siamensis</name>
    <dbReference type="NCBI Taxonomy" id="1223317"/>
    <lineage>
        <taxon>Bacteria</taxon>
        <taxon>Bacillati</taxon>
        <taxon>Actinomycetota</taxon>
        <taxon>Actinomycetes</taxon>
        <taxon>Micromonosporales</taxon>
        <taxon>Micromonosporaceae</taxon>
        <taxon>Actinoplanes</taxon>
    </lineage>
</organism>
<keyword evidence="2" id="KW-1133">Transmembrane helix</keyword>
<dbReference type="SUPFAM" id="SSF50494">
    <property type="entry name" value="Trypsin-like serine proteases"/>
    <property type="match status" value="1"/>
</dbReference>
<dbReference type="InterPro" id="IPR011042">
    <property type="entry name" value="6-blade_b-propeller_TolB-like"/>
</dbReference>
<feature type="transmembrane region" description="Helical" evidence="2">
    <location>
        <begin position="311"/>
        <end position="334"/>
    </location>
</feature>
<dbReference type="SUPFAM" id="SSF82171">
    <property type="entry name" value="DPP6 N-terminal domain-like"/>
    <property type="match status" value="1"/>
</dbReference>
<dbReference type="AlphaFoldDB" id="A0A919N6F9"/>
<dbReference type="InterPro" id="IPR015943">
    <property type="entry name" value="WD40/YVTN_repeat-like_dom_sf"/>
</dbReference>
<dbReference type="RefSeq" id="WP_203679785.1">
    <property type="nucleotide sequence ID" value="NZ_BOMW01000024.1"/>
</dbReference>
<feature type="region of interest" description="Disordered" evidence="1">
    <location>
        <begin position="230"/>
        <end position="259"/>
    </location>
</feature>
<keyword evidence="2" id="KW-0472">Membrane</keyword>
<dbReference type="Proteomes" id="UP000629619">
    <property type="component" value="Unassembled WGS sequence"/>
</dbReference>
<reference evidence="3" key="1">
    <citation type="submission" date="2021-01" db="EMBL/GenBank/DDBJ databases">
        <title>Whole genome shotgun sequence of Actinoplanes siamensis NBRC 109076.</title>
        <authorList>
            <person name="Komaki H."/>
            <person name="Tamura T."/>
        </authorList>
    </citation>
    <scope>NUCLEOTIDE SEQUENCE</scope>
    <source>
        <strain evidence="3">NBRC 109076</strain>
    </source>
</reference>